<accession>A0A2V5J148</accession>
<proteinExistence type="predicted"/>
<name>A0A2V5J148_9EURO</name>
<dbReference type="Proteomes" id="UP000248817">
    <property type="component" value="Unassembled WGS sequence"/>
</dbReference>
<gene>
    <name evidence="1" type="ORF">BP00DRAFT_442898</name>
</gene>
<evidence type="ECO:0000313" key="1">
    <source>
        <dbReference type="EMBL" id="PYI35380.1"/>
    </source>
</evidence>
<dbReference type="EMBL" id="KZ825470">
    <property type="protein sequence ID" value="PYI35380.1"/>
    <property type="molecule type" value="Genomic_DNA"/>
</dbReference>
<sequence>MHTSGEDLTDYFTRWGLRPEPRSVAEMKKHPKPTEDYTKRPVYGAWPRYAVRIRLPFGNRRRGETSVRQAGRFLAQASACTFVHWPAWPLKPSIPTSSKALRASISLDQPLKLMSPRSTQDLDKMDSTVLAWQRDVPPNLCSAFSAGEIAHIFSQRLKIPFGVHDAPARAIAISILPQLQTTLSVTGKAVKFAMLPVLVPCVELTTQTERDLWLVRIPELVCCSKAYGLYIQGAVRAF</sequence>
<protein>
    <submittedName>
        <fullName evidence="1">Uncharacterized protein</fullName>
    </submittedName>
</protein>
<organism evidence="1 2">
    <name type="scientific">Aspergillus indologenus CBS 114.80</name>
    <dbReference type="NCBI Taxonomy" id="1450541"/>
    <lineage>
        <taxon>Eukaryota</taxon>
        <taxon>Fungi</taxon>
        <taxon>Dikarya</taxon>
        <taxon>Ascomycota</taxon>
        <taxon>Pezizomycotina</taxon>
        <taxon>Eurotiomycetes</taxon>
        <taxon>Eurotiomycetidae</taxon>
        <taxon>Eurotiales</taxon>
        <taxon>Aspergillaceae</taxon>
        <taxon>Aspergillus</taxon>
        <taxon>Aspergillus subgen. Circumdati</taxon>
    </lineage>
</organism>
<dbReference type="AlphaFoldDB" id="A0A2V5J148"/>
<keyword evidence="2" id="KW-1185">Reference proteome</keyword>
<reference evidence="1 2" key="1">
    <citation type="submission" date="2018-02" db="EMBL/GenBank/DDBJ databases">
        <title>The genomes of Aspergillus section Nigri reveals drivers in fungal speciation.</title>
        <authorList>
            <consortium name="DOE Joint Genome Institute"/>
            <person name="Vesth T.C."/>
            <person name="Nybo J."/>
            <person name="Theobald S."/>
            <person name="Brandl J."/>
            <person name="Frisvad J.C."/>
            <person name="Nielsen K.F."/>
            <person name="Lyhne E.K."/>
            <person name="Kogle M.E."/>
            <person name="Kuo A."/>
            <person name="Riley R."/>
            <person name="Clum A."/>
            <person name="Nolan M."/>
            <person name="Lipzen A."/>
            <person name="Salamov A."/>
            <person name="Henrissat B."/>
            <person name="Wiebenga A."/>
            <person name="De vries R.P."/>
            <person name="Grigoriev I.V."/>
            <person name="Mortensen U.H."/>
            <person name="Andersen M.R."/>
            <person name="Baker S.E."/>
        </authorList>
    </citation>
    <scope>NUCLEOTIDE SEQUENCE [LARGE SCALE GENOMIC DNA]</scope>
    <source>
        <strain evidence="1 2">CBS 114.80</strain>
    </source>
</reference>
<evidence type="ECO:0000313" key="2">
    <source>
        <dbReference type="Proteomes" id="UP000248817"/>
    </source>
</evidence>